<evidence type="ECO:0000259" key="7">
    <source>
        <dbReference type="PROSITE" id="PS51194"/>
    </source>
</evidence>
<dbReference type="InterPro" id="IPR050496">
    <property type="entry name" value="SNF2_RAD54_helicase_repair"/>
</dbReference>
<evidence type="ECO:0000256" key="1">
    <source>
        <dbReference type="ARBA" id="ARBA00012551"/>
    </source>
</evidence>
<dbReference type="Gene3D" id="1.20.120.850">
    <property type="entry name" value="SWI2/SNF2 ATPases, N-terminal domain"/>
    <property type="match status" value="1"/>
</dbReference>
<dbReference type="EMBL" id="JBEVYD010000005">
    <property type="protein sequence ID" value="KAL3232184.1"/>
    <property type="molecule type" value="Genomic_DNA"/>
</dbReference>
<dbReference type="EC" id="3.6.4.12" evidence="1"/>
<dbReference type="InterPro" id="IPR001650">
    <property type="entry name" value="Helicase_C-like"/>
</dbReference>
<feature type="domain" description="Helicase ATP-binding" evidence="6">
    <location>
        <begin position="309"/>
        <end position="497"/>
    </location>
</feature>
<evidence type="ECO:0000256" key="2">
    <source>
        <dbReference type="ARBA" id="ARBA00022741"/>
    </source>
</evidence>
<name>A0ABR4NTY1_9SACH</name>
<sequence>MKLPRYENKPFKPPRRIGSATSNYIVPRKVGVKRSYVGSSTGSVVKRPTPPTANANADREERYFTIMYRKFTNKKNKTWNGDGYAILREQGSLKLLIYNEQGKWLGSTTKIVEETMFDAVLSTNGLEFQLDYEIDNMDELKDVKRKLLKLREDSDDEDICESISTVNSNHTSLNNNVPKPTNASESKINDVSNIFGSGVRSRFKPVLKSNPANLQPMSSMAKMLNRKIETRNEVTKKIIYTPLFDASTIENPLIMNKTEHNEIEVIVDPLISKLLRPHQRSGVKFIYDCLLGMETKPEALNSDNKSVVLEADADISGCILADDMGLGKTLTTIAVIWTLLRQTPMASLVPCSQSGTPLQGLFNKVLVVCPVTLIGNWKREFQKWLGQNRIGVLTLNPKNNGEMDKISVRNFLKVNRTYQVLIIGYEKLLTVKDELLNQKEKLGLLVCDEGHRLKNGSSKILNVLKELQIKRKLLLTGTPIQNDLNEFYTIIDFVNPGVLGTYNSFKRKFITPISKARDVNNKYNTTIIEIGEEKSKELIELTKKFILRRQSTILSRFLPPKTDIILFCKPTVQQIEAFADIIENVKVDLNNITFNSTLGLINLMKKVCNSPSLITNDPFFRSSVPISKTMCYSSSFNSGKLIVLMEILKELQMCCPEEKIVIVSNYTQTLDIIENLMNQEKYSSCRLDGSTPPKQRDLIVNSFNKNPKIFSFLLSAKAGGVGLNLIGASRLILFDNDWNPAIDFQAMSRIHREGQKRPCFIYRLVTTGCIDEKILQRQLMKHNLSKKFLENSSNESQSKANDDLFDKQDLKDLFTIRQHTKSNTHDLICNCNGEGGECESDNQEDQCISNNDLTSWSSALETHKKLEKLHKKFAEKEKNFIKQCLIGYRHIDPTYIEDLLDDVLSSVIKRAKNIVTFAFIQPGQAEID</sequence>
<protein>
    <recommendedName>
        <fullName evidence="1">DNA helicase</fullName>
        <ecNumber evidence="1">3.6.4.12</ecNumber>
    </recommendedName>
</protein>
<dbReference type="CDD" id="cd18004">
    <property type="entry name" value="DEXHc_RAD54"/>
    <property type="match status" value="1"/>
</dbReference>
<feature type="domain" description="Helicase C-terminal" evidence="7">
    <location>
        <begin position="647"/>
        <end position="800"/>
    </location>
</feature>
<keyword evidence="4" id="KW-0067">ATP-binding</keyword>
<dbReference type="CDD" id="cd18793">
    <property type="entry name" value="SF2_C_SNF"/>
    <property type="match status" value="1"/>
</dbReference>
<dbReference type="InterPro" id="IPR027417">
    <property type="entry name" value="P-loop_NTPase"/>
</dbReference>
<dbReference type="PROSITE" id="PS51194">
    <property type="entry name" value="HELICASE_CTER"/>
    <property type="match status" value="1"/>
</dbReference>
<evidence type="ECO:0000313" key="8">
    <source>
        <dbReference type="EMBL" id="KAL3232184.1"/>
    </source>
</evidence>
<dbReference type="Gene3D" id="3.40.50.300">
    <property type="entry name" value="P-loop containing nucleotide triphosphate hydrolases"/>
    <property type="match status" value="1"/>
</dbReference>
<gene>
    <name evidence="8" type="ORF">RNJ44_04100</name>
</gene>
<dbReference type="InterPro" id="IPR014001">
    <property type="entry name" value="Helicase_ATP-bd"/>
</dbReference>
<evidence type="ECO:0000259" key="6">
    <source>
        <dbReference type="PROSITE" id="PS51192"/>
    </source>
</evidence>
<dbReference type="SMART" id="SM00487">
    <property type="entry name" value="DEXDc"/>
    <property type="match status" value="1"/>
</dbReference>
<dbReference type="SMART" id="SM00490">
    <property type="entry name" value="HELICc"/>
    <property type="match status" value="1"/>
</dbReference>
<evidence type="ECO:0000256" key="4">
    <source>
        <dbReference type="ARBA" id="ARBA00022840"/>
    </source>
</evidence>
<dbReference type="Gene3D" id="3.40.50.10810">
    <property type="entry name" value="Tandem AAA-ATPase domain"/>
    <property type="match status" value="1"/>
</dbReference>
<proteinExistence type="predicted"/>
<comment type="caution">
    <text evidence="8">The sequence shown here is derived from an EMBL/GenBank/DDBJ whole genome shotgun (WGS) entry which is preliminary data.</text>
</comment>
<dbReference type="InterPro" id="IPR000330">
    <property type="entry name" value="SNF2_N"/>
</dbReference>
<dbReference type="PROSITE" id="PS51192">
    <property type="entry name" value="HELICASE_ATP_BIND_1"/>
    <property type="match status" value="1"/>
</dbReference>
<dbReference type="PANTHER" id="PTHR45629:SF7">
    <property type="entry name" value="DNA EXCISION REPAIR PROTEIN ERCC-6-RELATED"/>
    <property type="match status" value="1"/>
</dbReference>
<comment type="catalytic activity">
    <reaction evidence="5">
        <text>ATP + H2O = ADP + phosphate + H(+)</text>
        <dbReference type="Rhea" id="RHEA:13065"/>
        <dbReference type="ChEBI" id="CHEBI:15377"/>
        <dbReference type="ChEBI" id="CHEBI:15378"/>
        <dbReference type="ChEBI" id="CHEBI:30616"/>
        <dbReference type="ChEBI" id="CHEBI:43474"/>
        <dbReference type="ChEBI" id="CHEBI:456216"/>
        <dbReference type="EC" id="3.6.4.12"/>
    </reaction>
</comment>
<reference evidence="8 9" key="1">
    <citation type="submission" date="2024-05" db="EMBL/GenBank/DDBJ databases">
        <title>Long read based assembly of the Candida bracarensis genome reveals expanded adhesin content.</title>
        <authorList>
            <person name="Marcet-Houben M."/>
            <person name="Ksiezopolska E."/>
            <person name="Gabaldon T."/>
        </authorList>
    </citation>
    <scope>NUCLEOTIDE SEQUENCE [LARGE SCALE GENOMIC DNA]</scope>
    <source>
        <strain evidence="8 9">CBM6</strain>
    </source>
</reference>
<dbReference type="Proteomes" id="UP001623330">
    <property type="component" value="Unassembled WGS sequence"/>
</dbReference>
<organism evidence="8 9">
    <name type="scientific">Nakaseomyces bracarensis</name>
    <dbReference type="NCBI Taxonomy" id="273131"/>
    <lineage>
        <taxon>Eukaryota</taxon>
        <taxon>Fungi</taxon>
        <taxon>Dikarya</taxon>
        <taxon>Ascomycota</taxon>
        <taxon>Saccharomycotina</taxon>
        <taxon>Saccharomycetes</taxon>
        <taxon>Saccharomycetales</taxon>
        <taxon>Saccharomycetaceae</taxon>
        <taxon>Nakaseomyces</taxon>
    </lineage>
</organism>
<evidence type="ECO:0000256" key="3">
    <source>
        <dbReference type="ARBA" id="ARBA00022801"/>
    </source>
</evidence>
<dbReference type="Pfam" id="PF00271">
    <property type="entry name" value="Helicase_C"/>
    <property type="match status" value="1"/>
</dbReference>
<dbReference type="InterPro" id="IPR049730">
    <property type="entry name" value="SNF2/RAD54-like_C"/>
</dbReference>
<evidence type="ECO:0000313" key="9">
    <source>
        <dbReference type="Proteomes" id="UP001623330"/>
    </source>
</evidence>
<evidence type="ECO:0000256" key="5">
    <source>
        <dbReference type="ARBA" id="ARBA00047995"/>
    </source>
</evidence>
<dbReference type="SUPFAM" id="SSF52540">
    <property type="entry name" value="P-loop containing nucleoside triphosphate hydrolases"/>
    <property type="match status" value="2"/>
</dbReference>
<accession>A0ABR4NTY1</accession>
<dbReference type="Pfam" id="PF00176">
    <property type="entry name" value="SNF2-rel_dom"/>
    <property type="match status" value="1"/>
</dbReference>
<keyword evidence="2" id="KW-0547">Nucleotide-binding</keyword>
<dbReference type="PANTHER" id="PTHR45629">
    <property type="entry name" value="SNF2/RAD54 FAMILY MEMBER"/>
    <property type="match status" value="1"/>
</dbReference>
<dbReference type="InterPro" id="IPR038718">
    <property type="entry name" value="SNF2-like_sf"/>
</dbReference>
<keyword evidence="3" id="KW-0378">Hydrolase</keyword>
<keyword evidence="9" id="KW-1185">Reference proteome</keyword>